<sequence>MVSILTVNKAITHYTTLSVASRRLRALGNFRRAFPQPPVGPIHPRSLNSQLVVERRPCPINGIRRQDDRWSTRTTHWIPRNIKRPLGRPPTRWTDYFRKNISQPGRHWMTVAQDRAAWRTCGPR</sequence>
<evidence type="ECO:0000313" key="2">
    <source>
        <dbReference type="Proteomes" id="UP000835052"/>
    </source>
</evidence>
<dbReference type="Proteomes" id="UP000835052">
    <property type="component" value="Unassembled WGS sequence"/>
</dbReference>
<accession>A0A8S1H9E4</accession>
<name>A0A8S1H9E4_9PELO</name>
<evidence type="ECO:0000313" key="1">
    <source>
        <dbReference type="EMBL" id="CAD6191178.1"/>
    </source>
</evidence>
<gene>
    <name evidence="1" type="ORF">CAUJ_LOCUS7097</name>
</gene>
<reference evidence="1" key="1">
    <citation type="submission" date="2020-10" db="EMBL/GenBank/DDBJ databases">
        <authorList>
            <person name="Kikuchi T."/>
        </authorList>
    </citation>
    <scope>NUCLEOTIDE SEQUENCE</scope>
    <source>
        <strain evidence="1">NKZ352</strain>
    </source>
</reference>
<protein>
    <submittedName>
        <fullName evidence="1">Uncharacterized protein</fullName>
    </submittedName>
</protein>
<dbReference type="AlphaFoldDB" id="A0A8S1H9E4"/>
<dbReference type="EMBL" id="CAJGYM010000019">
    <property type="protein sequence ID" value="CAD6191178.1"/>
    <property type="molecule type" value="Genomic_DNA"/>
</dbReference>
<proteinExistence type="predicted"/>
<keyword evidence="2" id="KW-1185">Reference proteome</keyword>
<organism evidence="1 2">
    <name type="scientific">Caenorhabditis auriculariae</name>
    <dbReference type="NCBI Taxonomy" id="2777116"/>
    <lineage>
        <taxon>Eukaryota</taxon>
        <taxon>Metazoa</taxon>
        <taxon>Ecdysozoa</taxon>
        <taxon>Nematoda</taxon>
        <taxon>Chromadorea</taxon>
        <taxon>Rhabditida</taxon>
        <taxon>Rhabditina</taxon>
        <taxon>Rhabditomorpha</taxon>
        <taxon>Rhabditoidea</taxon>
        <taxon>Rhabditidae</taxon>
        <taxon>Peloderinae</taxon>
        <taxon>Caenorhabditis</taxon>
    </lineage>
</organism>
<dbReference type="OrthoDB" id="5842672at2759"/>
<comment type="caution">
    <text evidence="1">The sequence shown here is derived from an EMBL/GenBank/DDBJ whole genome shotgun (WGS) entry which is preliminary data.</text>
</comment>